<evidence type="ECO:0000313" key="5">
    <source>
        <dbReference type="EMBL" id="AFY88118.1"/>
    </source>
</evidence>
<dbReference type="Pfam" id="PF00515">
    <property type="entry name" value="TPR_1"/>
    <property type="match status" value="2"/>
</dbReference>
<dbReference type="eggNOG" id="COG0457">
    <property type="taxonomic scope" value="Bacteria"/>
</dbReference>
<feature type="repeat" description="TPR" evidence="3">
    <location>
        <begin position="97"/>
        <end position="130"/>
    </location>
</feature>
<dbReference type="PANTHER" id="PTHR44858:SF1">
    <property type="entry name" value="UDP-N-ACETYLGLUCOSAMINE--PEPTIDE N-ACETYLGLUCOSAMINYLTRANSFERASE SPINDLY-RELATED"/>
    <property type="match status" value="1"/>
</dbReference>
<keyword evidence="6" id="KW-1185">Reference proteome</keyword>
<dbReference type="OrthoDB" id="9815040at2"/>
<keyword evidence="1" id="KW-0677">Repeat</keyword>
<keyword evidence="2 3" id="KW-0802">TPR repeat</keyword>
<sequence>MTLVFNAIASVGIATIAFGQILPMSNAPLPSTQENTAAKTYLNIARSVSKNSKKPVSMDAETFYQRGLVKAKQGDYERAIADYTQAITFGNGTISSAFNYYGRAEALFAIGDYRGAIADYTKAIQLEPESAATTYAKRAMARDRIGDKKGAAEDRKAAASLPPEAEQQVFQTIGFSSRQCEDKSHPSLP</sequence>
<dbReference type="KEGG" id="cthe:Chro_2643"/>
<dbReference type="PANTHER" id="PTHR44858">
    <property type="entry name" value="TETRATRICOPEPTIDE REPEAT PROTEIN 6"/>
    <property type="match status" value="1"/>
</dbReference>
<accession>K9U0F2</accession>
<protein>
    <submittedName>
        <fullName evidence="5">Tetratricopeptide TPR_1 repeat-containing protein</fullName>
    </submittedName>
</protein>
<proteinExistence type="predicted"/>
<dbReference type="Gene3D" id="1.25.40.10">
    <property type="entry name" value="Tetratricopeptide repeat domain"/>
    <property type="match status" value="1"/>
</dbReference>
<dbReference type="SMART" id="SM00028">
    <property type="entry name" value="TPR"/>
    <property type="match status" value="3"/>
</dbReference>
<dbReference type="SUPFAM" id="SSF48452">
    <property type="entry name" value="TPR-like"/>
    <property type="match status" value="1"/>
</dbReference>
<dbReference type="AlphaFoldDB" id="K9U0F2"/>
<gene>
    <name evidence="5" type="ORF">Chro_2643</name>
</gene>
<organism evidence="5 6">
    <name type="scientific">Chroococcidiopsis thermalis (strain PCC 7203)</name>
    <dbReference type="NCBI Taxonomy" id="251229"/>
    <lineage>
        <taxon>Bacteria</taxon>
        <taxon>Bacillati</taxon>
        <taxon>Cyanobacteriota</taxon>
        <taxon>Cyanophyceae</taxon>
        <taxon>Chroococcidiopsidales</taxon>
        <taxon>Chroococcidiopsidaceae</taxon>
        <taxon>Chroococcidiopsis</taxon>
    </lineage>
</organism>
<dbReference type="InterPro" id="IPR050498">
    <property type="entry name" value="Ycf3"/>
</dbReference>
<dbReference type="GO" id="GO:0046813">
    <property type="term" value="P:receptor-mediated virion attachment to host cell"/>
    <property type="evidence" value="ECO:0007669"/>
    <property type="project" value="TreeGrafter"/>
</dbReference>
<dbReference type="STRING" id="251229.Chro_2643"/>
<dbReference type="PROSITE" id="PS50005">
    <property type="entry name" value="TPR"/>
    <property type="match status" value="2"/>
</dbReference>
<dbReference type="HOGENOM" id="CLU_003728_10_2_3"/>
<reference evidence="5 6" key="1">
    <citation type="submission" date="2012-06" db="EMBL/GenBank/DDBJ databases">
        <title>Finished chromosome of genome of Chroococcidiopsis thermalis PCC 7203.</title>
        <authorList>
            <consortium name="US DOE Joint Genome Institute"/>
            <person name="Gugger M."/>
            <person name="Coursin T."/>
            <person name="Rippka R."/>
            <person name="Tandeau De Marsac N."/>
            <person name="Huntemann M."/>
            <person name="Wei C.-L."/>
            <person name="Han J."/>
            <person name="Detter J.C."/>
            <person name="Han C."/>
            <person name="Tapia R."/>
            <person name="Davenport K."/>
            <person name="Daligault H."/>
            <person name="Erkkila T."/>
            <person name="Gu W."/>
            <person name="Munk A.C.C."/>
            <person name="Teshima H."/>
            <person name="Xu Y."/>
            <person name="Chain P."/>
            <person name="Chen A."/>
            <person name="Krypides N."/>
            <person name="Mavromatis K."/>
            <person name="Markowitz V."/>
            <person name="Szeto E."/>
            <person name="Ivanova N."/>
            <person name="Mikhailova N."/>
            <person name="Ovchinnikova G."/>
            <person name="Pagani I."/>
            <person name="Pati A."/>
            <person name="Goodwin L."/>
            <person name="Peters L."/>
            <person name="Pitluck S."/>
            <person name="Woyke T."/>
            <person name="Kerfeld C."/>
        </authorList>
    </citation>
    <scope>NUCLEOTIDE SEQUENCE [LARGE SCALE GENOMIC DNA]</scope>
    <source>
        <strain evidence="5 6">PCC 7203</strain>
    </source>
</reference>
<feature type="compositionally biased region" description="Basic and acidic residues" evidence="4">
    <location>
        <begin position="145"/>
        <end position="157"/>
    </location>
</feature>
<feature type="region of interest" description="Disordered" evidence="4">
    <location>
        <begin position="145"/>
        <end position="167"/>
    </location>
</feature>
<dbReference type="EMBL" id="CP003597">
    <property type="protein sequence ID" value="AFY88118.1"/>
    <property type="molecule type" value="Genomic_DNA"/>
</dbReference>
<dbReference type="InterPro" id="IPR011990">
    <property type="entry name" value="TPR-like_helical_dom_sf"/>
</dbReference>
<evidence type="ECO:0000256" key="1">
    <source>
        <dbReference type="ARBA" id="ARBA00022737"/>
    </source>
</evidence>
<dbReference type="RefSeq" id="WP_015154665.1">
    <property type="nucleotide sequence ID" value="NC_019695.1"/>
</dbReference>
<dbReference type="GO" id="GO:0009279">
    <property type="term" value="C:cell outer membrane"/>
    <property type="evidence" value="ECO:0007669"/>
    <property type="project" value="TreeGrafter"/>
</dbReference>
<dbReference type="Proteomes" id="UP000010384">
    <property type="component" value="Chromosome"/>
</dbReference>
<dbReference type="InterPro" id="IPR019734">
    <property type="entry name" value="TPR_rpt"/>
</dbReference>
<evidence type="ECO:0000256" key="4">
    <source>
        <dbReference type="SAM" id="MobiDB-lite"/>
    </source>
</evidence>
<dbReference type="PATRIC" id="fig|251229.3.peg.3094"/>
<dbReference type="InParanoid" id="K9U0F2"/>
<evidence type="ECO:0000256" key="2">
    <source>
        <dbReference type="ARBA" id="ARBA00022803"/>
    </source>
</evidence>
<name>K9U0F2_CHRTP</name>
<evidence type="ECO:0000313" key="6">
    <source>
        <dbReference type="Proteomes" id="UP000010384"/>
    </source>
</evidence>
<feature type="repeat" description="TPR" evidence="3">
    <location>
        <begin position="60"/>
        <end position="93"/>
    </location>
</feature>
<evidence type="ECO:0000256" key="3">
    <source>
        <dbReference type="PROSITE-ProRule" id="PRU00339"/>
    </source>
</evidence>